<sequence>MILLSIISLVGLTADIDNESVTATNIPGDDGSSWLAATGENHRSGAPIRARRRTLSIANCEAGEVRAMIDRCIRSRLCRRENLSACGERLFARRTKSPAQNWGRGSENRFVHSLDEGSRARV</sequence>
<accession>A0ABR4G4S8</accession>
<evidence type="ECO:0000313" key="3">
    <source>
        <dbReference type="Proteomes" id="UP001610563"/>
    </source>
</evidence>
<name>A0ABR4G4S8_9EURO</name>
<evidence type="ECO:0008006" key="4">
    <source>
        <dbReference type="Google" id="ProtNLM"/>
    </source>
</evidence>
<keyword evidence="1" id="KW-0732">Signal</keyword>
<gene>
    <name evidence="2" type="ORF">BJX66DRAFT_304972</name>
</gene>
<organism evidence="2 3">
    <name type="scientific">Aspergillus keveii</name>
    <dbReference type="NCBI Taxonomy" id="714993"/>
    <lineage>
        <taxon>Eukaryota</taxon>
        <taxon>Fungi</taxon>
        <taxon>Dikarya</taxon>
        <taxon>Ascomycota</taxon>
        <taxon>Pezizomycotina</taxon>
        <taxon>Eurotiomycetes</taxon>
        <taxon>Eurotiomycetidae</taxon>
        <taxon>Eurotiales</taxon>
        <taxon>Aspergillaceae</taxon>
        <taxon>Aspergillus</taxon>
        <taxon>Aspergillus subgen. Nidulantes</taxon>
    </lineage>
</organism>
<proteinExistence type="predicted"/>
<reference evidence="2 3" key="1">
    <citation type="submission" date="2024-07" db="EMBL/GenBank/DDBJ databases">
        <title>Section-level genome sequencing and comparative genomics of Aspergillus sections Usti and Cavernicolus.</title>
        <authorList>
            <consortium name="Lawrence Berkeley National Laboratory"/>
            <person name="Nybo J.L."/>
            <person name="Vesth T.C."/>
            <person name="Theobald S."/>
            <person name="Frisvad J.C."/>
            <person name="Larsen T.O."/>
            <person name="Kjaerboelling I."/>
            <person name="Rothschild-Mancinelli K."/>
            <person name="Lyhne E.K."/>
            <person name="Kogle M.E."/>
            <person name="Barry K."/>
            <person name="Clum A."/>
            <person name="Na H."/>
            <person name="Ledsgaard L."/>
            <person name="Lin J."/>
            <person name="Lipzen A."/>
            <person name="Kuo A."/>
            <person name="Riley R."/>
            <person name="Mondo S."/>
            <person name="Labutti K."/>
            <person name="Haridas S."/>
            <person name="Pangalinan J."/>
            <person name="Salamov A.A."/>
            <person name="Simmons B.A."/>
            <person name="Magnuson J.K."/>
            <person name="Chen J."/>
            <person name="Drula E."/>
            <person name="Henrissat B."/>
            <person name="Wiebenga A."/>
            <person name="Lubbers R.J."/>
            <person name="Gomes A.C."/>
            <person name="Makela M.R."/>
            <person name="Stajich J."/>
            <person name="Grigoriev I.V."/>
            <person name="Mortensen U.H."/>
            <person name="De Vries R.P."/>
            <person name="Baker S.E."/>
            <person name="Andersen M.R."/>
        </authorList>
    </citation>
    <scope>NUCLEOTIDE SEQUENCE [LARGE SCALE GENOMIC DNA]</scope>
    <source>
        <strain evidence="2 3">CBS 209.92</strain>
    </source>
</reference>
<feature type="chain" id="PRO_5047522963" description="Secreted protein" evidence="1">
    <location>
        <begin position="24"/>
        <end position="122"/>
    </location>
</feature>
<dbReference type="EMBL" id="JBFTWV010000050">
    <property type="protein sequence ID" value="KAL2794019.1"/>
    <property type="molecule type" value="Genomic_DNA"/>
</dbReference>
<comment type="caution">
    <text evidence="2">The sequence shown here is derived from an EMBL/GenBank/DDBJ whole genome shotgun (WGS) entry which is preliminary data.</text>
</comment>
<keyword evidence="3" id="KW-1185">Reference proteome</keyword>
<protein>
    <recommendedName>
        <fullName evidence="4">Secreted protein</fullName>
    </recommendedName>
</protein>
<evidence type="ECO:0000313" key="2">
    <source>
        <dbReference type="EMBL" id="KAL2794019.1"/>
    </source>
</evidence>
<feature type="signal peptide" evidence="1">
    <location>
        <begin position="1"/>
        <end position="23"/>
    </location>
</feature>
<evidence type="ECO:0000256" key="1">
    <source>
        <dbReference type="SAM" id="SignalP"/>
    </source>
</evidence>
<dbReference type="Proteomes" id="UP001610563">
    <property type="component" value="Unassembled WGS sequence"/>
</dbReference>